<keyword evidence="5" id="KW-0472">Membrane</keyword>
<dbReference type="InterPro" id="IPR027094">
    <property type="entry name" value="Mitofusin_fam"/>
</dbReference>
<dbReference type="GO" id="GO:0016020">
    <property type="term" value="C:membrane"/>
    <property type="evidence" value="ECO:0007669"/>
    <property type="project" value="UniProtKB-SubCell"/>
</dbReference>
<evidence type="ECO:0000259" key="6">
    <source>
        <dbReference type="Pfam" id="PF00350"/>
    </source>
</evidence>
<organism evidence="7 8">
    <name type="scientific">Suttonella ornithocola</name>
    <dbReference type="NCBI Taxonomy" id="279832"/>
    <lineage>
        <taxon>Bacteria</taxon>
        <taxon>Pseudomonadati</taxon>
        <taxon>Pseudomonadota</taxon>
        <taxon>Gammaproteobacteria</taxon>
        <taxon>Cardiobacteriales</taxon>
        <taxon>Cardiobacteriaceae</taxon>
        <taxon>Suttonella</taxon>
    </lineage>
</organism>
<evidence type="ECO:0000256" key="5">
    <source>
        <dbReference type="ARBA" id="ARBA00023136"/>
    </source>
</evidence>
<evidence type="ECO:0000313" key="8">
    <source>
        <dbReference type="Proteomes" id="UP000254601"/>
    </source>
</evidence>
<dbReference type="PANTHER" id="PTHR10465">
    <property type="entry name" value="TRANSMEMBRANE GTPASE FZO1"/>
    <property type="match status" value="1"/>
</dbReference>
<comment type="subcellular location">
    <subcellularLocation>
        <location evidence="1">Membrane</location>
    </subcellularLocation>
</comment>
<protein>
    <submittedName>
        <fullName evidence="7">GTPase Era</fullName>
    </submittedName>
</protein>
<name>A0A380N058_9GAMM</name>
<dbReference type="InterPro" id="IPR027417">
    <property type="entry name" value="P-loop_NTPase"/>
</dbReference>
<dbReference type="Gene3D" id="3.40.50.300">
    <property type="entry name" value="P-loop containing nucleotide triphosphate hydrolases"/>
    <property type="match status" value="1"/>
</dbReference>
<dbReference type="InterPro" id="IPR045063">
    <property type="entry name" value="Dynamin_N"/>
</dbReference>
<dbReference type="EMBL" id="UHIC01000001">
    <property type="protein sequence ID" value="SUO97908.1"/>
    <property type="molecule type" value="Genomic_DNA"/>
</dbReference>
<accession>A0A380N058</accession>
<keyword evidence="4" id="KW-0342">GTP-binding</keyword>
<dbReference type="OrthoDB" id="9816479at2"/>
<dbReference type="SUPFAM" id="SSF52540">
    <property type="entry name" value="P-loop containing nucleoside triphosphate hydrolases"/>
    <property type="match status" value="1"/>
</dbReference>
<evidence type="ECO:0000256" key="1">
    <source>
        <dbReference type="ARBA" id="ARBA00004370"/>
    </source>
</evidence>
<feature type="domain" description="Dynamin N-terminal" evidence="6">
    <location>
        <begin position="30"/>
        <end position="206"/>
    </location>
</feature>
<evidence type="ECO:0000256" key="3">
    <source>
        <dbReference type="ARBA" id="ARBA00022801"/>
    </source>
</evidence>
<keyword evidence="8" id="KW-1185">Reference proteome</keyword>
<reference evidence="7 8" key="1">
    <citation type="submission" date="2018-06" db="EMBL/GenBank/DDBJ databases">
        <authorList>
            <consortium name="Pathogen Informatics"/>
            <person name="Doyle S."/>
        </authorList>
    </citation>
    <scope>NUCLEOTIDE SEQUENCE [LARGE SCALE GENOMIC DNA]</scope>
    <source>
        <strain evidence="7 8">NCTC13337</strain>
    </source>
</reference>
<dbReference type="AlphaFoldDB" id="A0A380N058"/>
<proteinExistence type="predicted"/>
<sequence length="311" mass="35253">MKKNKKGRAKRKYLNWLIATKNKALPTFDIVVIGTMSAGKSTLINALIGEEVLPIANEAATAVITRIYDEDGMKHFQGRGYHINLDDLSTPPLPQTRRITRITPKQIEEWNQSKAINYIDLRGDIKTILNDKAALVIYDTPGPNNSQDSEHSALTMYTLENEHYGLILYLLNATQVGIYDDRGLLEKIKKHLEKDLSKSIVFVLNKCDMLDTEKGENIERVVSNVHLYLQDIGFTQPHIIPLTARPALLARKRLSRHPLTRAERSALRFFAEEACQSKSELLDIIQRSGFSELEKYLQTRVSSSNHLNSKG</sequence>
<evidence type="ECO:0000256" key="4">
    <source>
        <dbReference type="ARBA" id="ARBA00023134"/>
    </source>
</evidence>
<dbReference type="Pfam" id="PF00350">
    <property type="entry name" value="Dynamin_N"/>
    <property type="match status" value="1"/>
</dbReference>
<evidence type="ECO:0000313" key="7">
    <source>
        <dbReference type="EMBL" id="SUO97908.1"/>
    </source>
</evidence>
<dbReference type="PANTHER" id="PTHR10465:SF0">
    <property type="entry name" value="SARCALUMENIN"/>
    <property type="match status" value="1"/>
</dbReference>
<dbReference type="GO" id="GO:0003924">
    <property type="term" value="F:GTPase activity"/>
    <property type="evidence" value="ECO:0007669"/>
    <property type="project" value="InterPro"/>
</dbReference>
<dbReference type="GO" id="GO:0005525">
    <property type="term" value="F:GTP binding"/>
    <property type="evidence" value="ECO:0007669"/>
    <property type="project" value="UniProtKB-KW"/>
</dbReference>
<keyword evidence="2" id="KW-0547">Nucleotide-binding</keyword>
<keyword evidence="3" id="KW-0378">Hydrolase</keyword>
<dbReference type="Proteomes" id="UP000254601">
    <property type="component" value="Unassembled WGS sequence"/>
</dbReference>
<gene>
    <name evidence="7" type="ORF">NCTC13337_02680</name>
</gene>
<dbReference type="GO" id="GO:0008053">
    <property type="term" value="P:mitochondrial fusion"/>
    <property type="evidence" value="ECO:0007669"/>
    <property type="project" value="TreeGrafter"/>
</dbReference>
<evidence type="ECO:0000256" key="2">
    <source>
        <dbReference type="ARBA" id="ARBA00022741"/>
    </source>
</evidence>
<dbReference type="RefSeq" id="WP_072577477.1">
    <property type="nucleotide sequence ID" value="NZ_LWHB01000185.1"/>
</dbReference>